<proteinExistence type="predicted"/>
<dbReference type="Proteomes" id="UP001201163">
    <property type="component" value="Unassembled WGS sequence"/>
</dbReference>
<evidence type="ECO:0000256" key="1">
    <source>
        <dbReference type="SAM" id="MobiDB-lite"/>
    </source>
</evidence>
<organism evidence="2 3">
    <name type="scientific">Lactarius akahatsu</name>
    <dbReference type="NCBI Taxonomy" id="416441"/>
    <lineage>
        <taxon>Eukaryota</taxon>
        <taxon>Fungi</taxon>
        <taxon>Dikarya</taxon>
        <taxon>Basidiomycota</taxon>
        <taxon>Agaricomycotina</taxon>
        <taxon>Agaricomycetes</taxon>
        <taxon>Russulales</taxon>
        <taxon>Russulaceae</taxon>
        <taxon>Lactarius</taxon>
    </lineage>
</organism>
<evidence type="ECO:0000313" key="2">
    <source>
        <dbReference type="EMBL" id="KAH8994558.1"/>
    </source>
</evidence>
<sequence length="270" mass="29814">MATIPRIIELEEAIKALERKNLNIGGSQLLAQKSKVDGLKLHIDITNGGITKAEVAMVKAERELVKFEGSIASLQGVDELGRENKKDDSENLTVEPDEKTKSVGRGGAARDAVVELAQFHPTSITLGLKKASSTLCTAFLVFTNHVHHQGQRRNVKYYFYGLYSNPRFIARSSIDIWIEPRDAEAYLTPKELSPLDSDRPPLRDIWEPTVGPDTANYLDAKSVKCLDPVRIGHAYHKWSNGIATKAPLSLPLLPRPIPRLCADASSSIPR</sequence>
<dbReference type="AlphaFoldDB" id="A0AAD4LIP8"/>
<feature type="region of interest" description="Disordered" evidence="1">
    <location>
        <begin position="82"/>
        <end position="106"/>
    </location>
</feature>
<comment type="caution">
    <text evidence="2">The sequence shown here is derived from an EMBL/GenBank/DDBJ whole genome shotgun (WGS) entry which is preliminary data.</text>
</comment>
<evidence type="ECO:0000313" key="3">
    <source>
        <dbReference type="Proteomes" id="UP001201163"/>
    </source>
</evidence>
<protein>
    <submittedName>
        <fullName evidence="2">Uncharacterized protein</fullName>
    </submittedName>
</protein>
<reference evidence="2" key="1">
    <citation type="submission" date="2022-01" db="EMBL/GenBank/DDBJ databases">
        <title>Comparative genomics reveals a dynamic genome evolution in the ectomycorrhizal milk-cap (Lactarius) mushrooms.</title>
        <authorList>
            <consortium name="DOE Joint Genome Institute"/>
            <person name="Lebreton A."/>
            <person name="Tang N."/>
            <person name="Kuo A."/>
            <person name="LaButti K."/>
            <person name="Drula E."/>
            <person name="Barry K."/>
            <person name="Clum A."/>
            <person name="Lipzen A."/>
            <person name="Mousain D."/>
            <person name="Ng V."/>
            <person name="Wang R."/>
            <person name="Wang X."/>
            <person name="Dai Y."/>
            <person name="Henrissat B."/>
            <person name="Grigoriev I.V."/>
            <person name="Guerin-Laguette A."/>
            <person name="Yu F."/>
            <person name="Martin F.M."/>
        </authorList>
    </citation>
    <scope>NUCLEOTIDE SEQUENCE</scope>
    <source>
        <strain evidence="2">QP</strain>
    </source>
</reference>
<name>A0AAD4LIP8_9AGAM</name>
<accession>A0AAD4LIP8</accession>
<gene>
    <name evidence="2" type="ORF">EDB92DRAFT_1943867</name>
</gene>
<keyword evidence="3" id="KW-1185">Reference proteome</keyword>
<dbReference type="EMBL" id="JAKELL010000014">
    <property type="protein sequence ID" value="KAH8994558.1"/>
    <property type="molecule type" value="Genomic_DNA"/>
</dbReference>